<dbReference type="AlphaFoldDB" id="A0AAN6Q2H9"/>
<reference evidence="3" key="2">
    <citation type="submission" date="2023-05" db="EMBL/GenBank/DDBJ databases">
        <authorList>
            <consortium name="Lawrence Berkeley National Laboratory"/>
            <person name="Steindorff A."/>
            <person name="Hensen N."/>
            <person name="Bonometti L."/>
            <person name="Westerberg I."/>
            <person name="Brannstrom I.O."/>
            <person name="Guillou S."/>
            <person name="Cros-Aarteil S."/>
            <person name="Calhoun S."/>
            <person name="Haridas S."/>
            <person name="Kuo A."/>
            <person name="Mondo S."/>
            <person name="Pangilinan J."/>
            <person name="Riley R."/>
            <person name="Labutti K."/>
            <person name="Andreopoulos B."/>
            <person name="Lipzen A."/>
            <person name="Chen C."/>
            <person name="Yanf M."/>
            <person name="Daum C."/>
            <person name="Ng V."/>
            <person name="Clum A."/>
            <person name="Ohm R."/>
            <person name="Martin F."/>
            <person name="Silar P."/>
            <person name="Natvig D."/>
            <person name="Lalanne C."/>
            <person name="Gautier V."/>
            <person name="Ament-Velasquez S.L."/>
            <person name="Kruys A."/>
            <person name="Hutchinson M.I."/>
            <person name="Powell A.J."/>
            <person name="Barry K."/>
            <person name="Miller A.N."/>
            <person name="Grigoriev I.V."/>
            <person name="Debuchy R."/>
            <person name="Gladieux P."/>
            <person name="Thoren M.H."/>
            <person name="Johannesson H."/>
        </authorList>
    </citation>
    <scope>NUCLEOTIDE SEQUENCE</scope>
    <source>
        <strain evidence="3">CBS 757.83</strain>
    </source>
</reference>
<feature type="compositionally biased region" description="Polar residues" evidence="2">
    <location>
        <begin position="71"/>
        <end position="88"/>
    </location>
</feature>
<name>A0AAN6Q2H9_9PEZI</name>
<evidence type="ECO:0000256" key="2">
    <source>
        <dbReference type="SAM" id="MobiDB-lite"/>
    </source>
</evidence>
<dbReference type="PANTHER" id="PTHR13812">
    <property type="entry name" value="KETIMINE REDUCTASE MU-CRYSTALLIN"/>
    <property type="match status" value="1"/>
</dbReference>
<dbReference type="Gene3D" id="3.30.1780.10">
    <property type="entry name" value="ornithine cyclodeaminase, domain 1"/>
    <property type="match status" value="1"/>
</dbReference>
<evidence type="ECO:0000313" key="3">
    <source>
        <dbReference type="EMBL" id="KAK4100535.1"/>
    </source>
</evidence>
<keyword evidence="4" id="KW-1185">Reference proteome</keyword>
<accession>A0AAN6Q2H9</accession>
<dbReference type="GO" id="GO:0005737">
    <property type="term" value="C:cytoplasm"/>
    <property type="evidence" value="ECO:0007669"/>
    <property type="project" value="TreeGrafter"/>
</dbReference>
<evidence type="ECO:0000313" key="4">
    <source>
        <dbReference type="Proteomes" id="UP001305647"/>
    </source>
</evidence>
<comment type="caution">
    <text evidence="3">The sequence shown here is derived from an EMBL/GenBank/DDBJ whole genome shotgun (WGS) entry which is preliminary data.</text>
</comment>
<reference evidence="3" key="1">
    <citation type="journal article" date="2023" name="Mol. Phylogenet. Evol.">
        <title>Genome-scale phylogeny and comparative genomics of the fungal order Sordariales.</title>
        <authorList>
            <person name="Hensen N."/>
            <person name="Bonometti L."/>
            <person name="Westerberg I."/>
            <person name="Brannstrom I.O."/>
            <person name="Guillou S."/>
            <person name="Cros-Aarteil S."/>
            <person name="Calhoun S."/>
            <person name="Haridas S."/>
            <person name="Kuo A."/>
            <person name="Mondo S."/>
            <person name="Pangilinan J."/>
            <person name="Riley R."/>
            <person name="LaButti K."/>
            <person name="Andreopoulos B."/>
            <person name="Lipzen A."/>
            <person name="Chen C."/>
            <person name="Yan M."/>
            <person name="Daum C."/>
            <person name="Ng V."/>
            <person name="Clum A."/>
            <person name="Steindorff A."/>
            <person name="Ohm R.A."/>
            <person name="Martin F."/>
            <person name="Silar P."/>
            <person name="Natvig D.O."/>
            <person name="Lalanne C."/>
            <person name="Gautier V."/>
            <person name="Ament-Velasquez S.L."/>
            <person name="Kruys A."/>
            <person name="Hutchinson M.I."/>
            <person name="Powell A.J."/>
            <person name="Barry K."/>
            <person name="Miller A.N."/>
            <person name="Grigoriev I.V."/>
            <person name="Debuchy R."/>
            <person name="Gladieux P."/>
            <person name="Hiltunen Thoren M."/>
            <person name="Johannesson H."/>
        </authorList>
    </citation>
    <scope>NUCLEOTIDE SEQUENCE</scope>
    <source>
        <strain evidence="3">CBS 757.83</strain>
    </source>
</reference>
<dbReference type="Pfam" id="PF02423">
    <property type="entry name" value="OCD_Mu_crystall"/>
    <property type="match status" value="1"/>
</dbReference>
<gene>
    <name evidence="3" type="ORF">N658DRAFT_516605</name>
</gene>
<proteinExistence type="inferred from homology"/>
<evidence type="ECO:0000256" key="1">
    <source>
        <dbReference type="ARBA" id="ARBA00008903"/>
    </source>
</evidence>
<dbReference type="Proteomes" id="UP001305647">
    <property type="component" value="Unassembled WGS sequence"/>
</dbReference>
<dbReference type="InterPro" id="IPR003462">
    <property type="entry name" value="ODC_Mu_crystall"/>
</dbReference>
<protein>
    <submittedName>
        <fullName evidence="3">NAD(P)-binding protein</fullName>
    </submittedName>
</protein>
<dbReference type="InterPro" id="IPR023401">
    <property type="entry name" value="ODC_N"/>
</dbReference>
<feature type="region of interest" description="Disordered" evidence="2">
    <location>
        <begin position="71"/>
        <end position="95"/>
    </location>
</feature>
<dbReference type="Gene3D" id="3.40.50.720">
    <property type="entry name" value="NAD(P)-binding Rossmann-like Domain"/>
    <property type="match status" value="1"/>
</dbReference>
<comment type="similarity">
    <text evidence="1">Belongs to the ornithine cyclodeaminase/mu-crystallin family.</text>
</comment>
<dbReference type="SUPFAM" id="SSF51735">
    <property type="entry name" value="NAD(P)-binding Rossmann-fold domains"/>
    <property type="match status" value="1"/>
</dbReference>
<organism evidence="3 4">
    <name type="scientific">Parathielavia hyrcaniae</name>
    <dbReference type="NCBI Taxonomy" id="113614"/>
    <lineage>
        <taxon>Eukaryota</taxon>
        <taxon>Fungi</taxon>
        <taxon>Dikarya</taxon>
        <taxon>Ascomycota</taxon>
        <taxon>Pezizomycotina</taxon>
        <taxon>Sordariomycetes</taxon>
        <taxon>Sordariomycetidae</taxon>
        <taxon>Sordariales</taxon>
        <taxon>Chaetomiaceae</taxon>
        <taxon>Parathielavia</taxon>
    </lineage>
</organism>
<dbReference type="PANTHER" id="PTHR13812:SF19">
    <property type="entry name" value="KETIMINE REDUCTASE MU-CRYSTALLIN"/>
    <property type="match status" value="1"/>
</dbReference>
<dbReference type="InterPro" id="IPR036291">
    <property type="entry name" value="NAD(P)-bd_dom_sf"/>
</dbReference>
<sequence>MTLTVLTDEQIRALLENLTVAELESFRVALASALHEHSAGIQGETSPHQPERVSVHSTATGATTLFMPLHNSSGHGVKGQNASTTTDSPPKPAQHAPILIHPTGAITLFTPHGTPLGLLHARTLTAFRTALASLSLVQRRTAPVRTIVAFGCGKQAYWHVRLALLSRARGEVGRVVFVNARRRGGAASEEYERKAARLVGEADVVFCCTPSTEPLFDAGVLLGEEGKGEARLIVAIGSYTPEMKEVPRGLIERADSREEAGVVVVDTIDGALKEAGELIEAGVKAEQLVERSHLTHWLQTGNVIYKSVGMGLMDLSVGMHLIEFAKEKGVGTHVQGF</sequence>
<dbReference type="EMBL" id="MU863640">
    <property type="protein sequence ID" value="KAK4100535.1"/>
    <property type="molecule type" value="Genomic_DNA"/>
</dbReference>